<evidence type="ECO:0000256" key="1">
    <source>
        <dbReference type="SAM" id="MobiDB-lite"/>
    </source>
</evidence>
<gene>
    <name evidence="2" type="ORF">HGQ98_07935</name>
</gene>
<evidence type="ECO:0000313" key="2">
    <source>
        <dbReference type="EMBL" id="NMU89783.1"/>
    </source>
</evidence>
<accession>A0A848NGU6</accession>
<sequence length="101" mass="11805">MNPITPLGKPLRQQPVPGADVPLSLTATRHVEEPVTALQWVSVARATWNWILRPLWYIFIKWPLQLLVVPSSRSTSDDDEPDWLKRHNDEVSQRRVRESKW</sequence>
<feature type="region of interest" description="Disordered" evidence="1">
    <location>
        <begin position="72"/>
        <end position="101"/>
    </location>
</feature>
<dbReference type="AlphaFoldDB" id="A0A848NGU6"/>
<feature type="region of interest" description="Disordered" evidence="1">
    <location>
        <begin position="1"/>
        <end position="20"/>
    </location>
</feature>
<reference evidence="2 3" key="1">
    <citation type="submission" date="2020-04" db="EMBL/GenBank/DDBJ databases">
        <title>Achromobacter ruhlandii genome sequencing and assembly.</title>
        <authorList>
            <person name="Martins R.C.R."/>
            <person name="Perdigao-Neto L.V."/>
            <person name="Levin A.S.S."/>
            <person name="Costa S.F."/>
        </authorList>
    </citation>
    <scope>NUCLEOTIDE SEQUENCE [LARGE SCALE GENOMIC DNA]</scope>
    <source>
        <strain evidence="2 3">9035ralo</strain>
    </source>
</reference>
<protein>
    <submittedName>
        <fullName evidence="2">Uncharacterized protein</fullName>
    </submittedName>
</protein>
<evidence type="ECO:0000313" key="3">
    <source>
        <dbReference type="Proteomes" id="UP000542405"/>
    </source>
</evidence>
<proteinExistence type="predicted"/>
<dbReference type="EMBL" id="JABBZE010000054">
    <property type="protein sequence ID" value="NMU89783.1"/>
    <property type="molecule type" value="Genomic_DNA"/>
</dbReference>
<feature type="compositionally biased region" description="Basic and acidic residues" evidence="1">
    <location>
        <begin position="82"/>
        <end position="101"/>
    </location>
</feature>
<comment type="caution">
    <text evidence="2">The sequence shown here is derived from an EMBL/GenBank/DDBJ whole genome shotgun (WGS) entry which is preliminary data.</text>
</comment>
<dbReference type="Proteomes" id="UP000542405">
    <property type="component" value="Unassembled WGS sequence"/>
</dbReference>
<dbReference type="RefSeq" id="WP_156333579.1">
    <property type="nucleotide sequence ID" value="NZ_JABBZE010000054.1"/>
</dbReference>
<organism evidence="2 3">
    <name type="scientific">Achromobacter ruhlandii</name>
    <dbReference type="NCBI Taxonomy" id="72557"/>
    <lineage>
        <taxon>Bacteria</taxon>
        <taxon>Pseudomonadati</taxon>
        <taxon>Pseudomonadota</taxon>
        <taxon>Betaproteobacteria</taxon>
        <taxon>Burkholderiales</taxon>
        <taxon>Alcaligenaceae</taxon>
        <taxon>Achromobacter</taxon>
    </lineage>
</organism>
<name>A0A848NGU6_9BURK</name>